<dbReference type="InterPro" id="IPR009100">
    <property type="entry name" value="AcylCoA_DH/oxidase_NM_dom_sf"/>
</dbReference>
<keyword evidence="1" id="KW-0560">Oxidoreductase</keyword>
<evidence type="ECO:0000313" key="4">
    <source>
        <dbReference type="Proteomes" id="UP000658127"/>
    </source>
</evidence>
<evidence type="ECO:0000259" key="2">
    <source>
        <dbReference type="Pfam" id="PF02771"/>
    </source>
</evidence>
<dbReference type="EMBL" id="BMNE01000003">
    <property type="protein sequence ID" value="GGN80678.1"/>
    <property type="molecule type" value="Genomic_DNA"/>
</dbReference>
<evidence type="ECO:0000256" key="1">
    <source>
        <dbReference type="ARBA" id="ARBA00023002"/>
    </source>
</evidence>
<dbReference type="PANTHER" id="PTHR48083">
    <property type="entry name" value="MEDIUM-CHAIN SPECIFIC ACYL-COA DEHYDROGENASE, MITOCHONDRIAL-RELATED"/>
    <property type="match status" value="1"/>
</dbReference>
<dbReference type="InterPro" id="IPR013786">
    <property type="entry name" value="AcylCoA_DH/ox_N"/>
</dbReference>
<organism evidence="3 4">
    <name type="scientific">Nocardia rhizosphaerihabitans</name>
    <dbReference type="NCBI Taxonomy" id="1691570"/>
    <lineage>
        <taxon>Bacteria</taxon>
        <taxon>Bacillati</taxon>
        <taxon>Actinomycetota</taxon>
        <taxon>Actinomycetes</taxon>
        <taxon>Mycobacteriales</taxon>
        <taxon>Nocardiaceae</taxon>
        <taxon>Nocardia</taxon>
    </lineage>
</organism>
<sequence>MSTEDVVAATRSFIRSTVLPIDDEFDGDVHAAGGEDLRHRLQAAAREAGLLTPHGPTEYGGLGLDMTERAPVFEESGYSLFGPMAMNINAPDKGNIHMLAHIASQDQCEQYLEPLVQGSQDRP</sequence>
<keyword evidence="4" id="KW-1185">Reference proteome</keyword>
<dbReference type="Pfam" id="PF02771">
    <property type="entry name" value="Acyl-CoA_dh_N"/>
    <property type="match status" value="1"/>
</dbReference>
<comment type="caution">
    <text evidence="3">The sequence shown here is derived from an EMBL/GenBank/DDBJ whole genome shotgun (WGS) entry which is preliminary data.</text>
</comment>
<dbReference type="InterPro" id="IPR037069">
    <property type="entry name" value="AcylCoA_DH/ox_N_sf"/>
</dbReference>
<gene>
    <name evidence="3" type="ORF">GCM10011610_30270</name>
</gene>
<reference evidence="4" key="1">
    <citation type="journal article" date="2019" name="Int. J. Syst. Evol. Microbiol.">
        <title>The Global Catalogue of Microorganisms (GCM) 10K type strain sequencing project: providing services to taxonomists for standard genome sequencing and annotation.</title>
        <authorList>
            <consortium name="The Broad Institute Genomics Platform"/>
            <consortium name="The Broad Institute Genome Sequencing Center for Infectious Disease"/>
            <person name="Wu L."/>
            <person name="Ma J."/>
        </authorList>
    </citation>
    <scope>NUCLEOTIDE SEQUENCE [LARGE SCALE GENOMIC DNA]</scope>
    <source>
        <strain evidence="4">CGMCC 4.7329</strain>
    </source>
</reference>
<name>A0ABQ2KFI0_9NOCA</name>
<dbReference type="InterPro" id="IPR050741">
    <property type="entry name" value="Acyl-CoA_dehydrogenase"/>
</dbReference>
<feature type="domain" description="Acyl-CoA dehydrogenase/oxidase N-terminal" evidence="2">
    <location>
        <begin position="4"/>
        <end position="118"/>
    </location>
</feature>
<protein>
    <recommendedName>
        <fullName evidence="2">Acyl-CoA dehydrogenase/oxidase N-terminal domain-containing protein</fullName>
    </recommendedName>
</protein>
<dbReference type="Gene3D" id="1.10.540.10">
    <property type="entry name" value="Acyl-CoA dehydrogenase/oxidase, N-terminal domain"/>
    <property type="match status" value="1"/>
</dbReference>
<dbReference type="PANTHER" id="PTHR48083:SF13">
    <property type="entry name" value="ACYL-COA DEHYDROGENASE FAMILY MEMBER 11"/>
    <property type="match status" value="1"/>
</dbReference>
<evidence type="ECO:0000313" key="3">
    <source>
        <dbReference type="EMBL" id="GGN80678.1"/>
    </source>
</evidence>
<dbReference type="Proteomes" id="UP000658127">
    <property type="component" value="Unassembled WGS sequence"/>
</dbReference>
<accession>A0ABQ2KFI0</accession>
<dbReference type="SUPFAM" id="SSF56645">
    <property type="entry name" value="Acyl-CoA dehydrogenase NM domain-like"/>
    <property type="match status" value="1"/>
</dbReference>
<proteinExistence type="predicted"/>